<dbReference type="EMBL" id="CP102382">
    <property type="protein sequence ID" value="UUV22619.1"/>
    <property type="molecule type" value="Genomic_DNA"/>
</dbReference>
<dbReference type="RefSeq" id="WP_257500533.1">
    <property type="nucleotide sequence ID" value="NZ_CP102382.1"/>
</dbReference>
<organism evidence="1 2">
    <name type="scientific">Paenimyroides aestuarii</name>
    <dbReference type="NCBI Taxonomy" id="2968490"/>
    <lineage>
        <taxon>Bacteria</taxon>
        <taxon>Pseudomonadati</taxon>
        <taxon>Bacteroidota</taxon>
        <taxon>Flavobacteriia</taxon>
        <taxon>Flavobacteriales</taxon>
        <taxon>Flavobacteriaceae</taxon>
        <taxon>Paenimyroides</taxon>
    </lineage>
</organism>
<accession>A0ABY5NWB3</accession>
<keyword evidence="2" id="KW-1185">Reference proteome</keyword>
<sequence>MKHFLIIFAVLSINYTYSQRFINNQPFVNTGFKATSLDEMSRLPLMKMKIAEENYEKIRTLRKELYRIKEGIKINQEKYHPSINGINDILYKLITEDYDLADPEINTIIRQTSAYIDETINKYNEDIRIYNERKKYNY</sequence>
<reference evidence="1 2" key="1">
    <citation type="submission" date="2022-08" db="EMBL/GenBank/DDBJ databases">
        <title>Myroides zhujiangensis sp. nov., a novel bacterium isolated from sediment in the Pearl River Estuary.</title>
        <authorList>
            <person name="Cui L."/>
        </authorList>
    </citation>
    <scope>NUCLEOTIDE SEQUENCE [LARGE SCALE GENOMIC DNA]</scope>
    <source>
        <strain evidence="1 2">SCSIO 72103</strain>
    </source>
</reference>
<dbReference type="Proteomes" id="UP001317001">
    <property type="component" value="Chromosome"/>
</dbReference>
<name>A0ABY5NWB3_9FLAO</name>
<gene>
    <name evidence="1" type="ORF">NPX36_06130</name>
</gene>
<proteinExistence type="predicted"/>
<protein>
    <submittedName>
        <fullName evidence="1">Uncharacterized protein</fullName>
    </submittedName>
</protein>
<evidence type="ECO:0000313" key="1">
    <source>
        <dbReference type="EMBL" id="UUV22619.1"/>
    </source>
</evidence>
<evidence type="ECO:0000313" key="2">
    <source>
        <dbReference type="Proteomes" id="UP001317001"/>
    </source>
</evidence>